<feature type="domain" description="SGNH hydrolase-type esterase" evidence="2">
    <location>
        <begin position="206"/>
        <end position="392"/>
    </location>
</feature>
<gene>
    <name evidence="3" type="ORF">GCM10022402_01310</name>
</gene>
<dbReference type="PANTHER" id="PTHR43784:SF2">
    <property type="entry name" value="GDSL-LIKE LIPASE_ACYLHYDROLASE, PUTATIVE (AFU_ORTHOLOGUE AFUA_2G00820)-RELATED"/>
    <property type="match status" value="1"/>
</dbReference>
<dbReference type="InterPro" id="IPR036514">
    <property type="entry name" value="SGNH_hydro_sf"/>
</dbReference>
<comment type="caution">
    <text evidence="3">The sequence shown here is derived from an EMBL/GenBank/DDBJ whole genome shotgun (WGS) entry which is preliminary data.</text>
</comment>
<evidence type="ECO:0000313" key="4">
    <source>
        <dbReference type="Proteomes" id="UP001500908"/>
    </source>
</evidence>
<dbReference type="Proteomes" id="UP001500908">
    <property type="component" value="Unassembled WGS sequence"/>
</dbReference>
<evidence type="ECO:0000259" key="2">
    <source>
        <dbReference type="Pfam" id="PF13472"/>
    </source>
</evidence>
<dbReference type="Pfam" id="PF13472">
    <property type="entry name" value="Lipase_GDSL_2"/>
    <property type="match status" value="1"/>
</dbReference>
<dbReference type="InterPro" id="IPR053140">
    <property type="entry name" value="GDSL_Rv0518-like"/>
</dbReference>
<dbReference type="SUPFAM" id="SSF52266">
    <property type="entry name" value="SGNH hydrolase"/>
    <property type="match status" value="1"/>
</dbReference>
<protein>
    <submittedName>
        <fullName evidence="3">SGNH/GDSL hydrolase family protein</fullName>
    </submittedName>
</protein>
<evidence type="ECO:0000313" key="3">
    <source>
        <dbReference type="EMBL" id="GAA3724420.1"/>
    </source>
</evidence>
<feature type="compositionally biased region" description="Low complexity" evidence="1">
    <location>
        <begin position="1"/>
        <end position="14"/>
    </location>
</feature>
<keyword evidence="4" id="KW-1185">Reference proteome</keyword>
<accession>A0ABP7EYF8</accession>
<dbReference type="RefSeq" id="WP_344966257.1">
    <property type="nucleotide sequence ID" value="NZ_BAABDD010000001.1"/>
</dbReference>
<organism evidence="3 4">
    <name type="scientific">Salinactinospora qingdaonensis</name>
    <dbReference type="NCBI Taxonomy" id="702744"/>
    <lineage>
        <taxon>Bacteria</taxon>
        <taxon>Bacillati</taxon>
        <taxon>Actinomycetota</taxon>
        <taxon>Actinomycetes</taxon>
        <taxon>Streptosporangiales</taxon>
        <taxon>Nocardiopsidaceae</taxon>
        <taxon>Salinactinospora</taxon>
    </lineage>
</organism>
<dbReference type="PANTHER" id="PTHR43784">
    <property type="entry name" value="GDSL-LIKE LIPASE/ACYLHYDROLASE, PUTATIVE (AFU_ORTHOLOGUE AFUA_2G00820)-RELATED"/>
    <property type="match status" value="1"/>
</dbReference>
<sequence length="415" mass="43585">MAATTTAQVTPVTTEHPATAPEEAHQRRWVASWAASPTAGCTIPESKCPAGDGLGDQTVRNPVFLSVGGTEVRIRLSNAFGSEAVQVGAASVALRASGANTVAESMRRLTFDGRPGATIPPGADVCSDPAPLTTEALTELLVSVHVVDTAGPVTNHPFTAQTNYLSQGDRALSVSGTGYAVIWCWMLLSGVDVLAPPHVRGTVVTLGDSITDTGMSSGDANRRWPDHLARRLNATGEPALSVANAGLSGNRLLQPREGRHQHGIAARARLERDVLAQPGVRTVIVLEGVNDIGYGASAADLIAGYREIAGRCHAAGLRVLGGTVLPFKGSALWDGRRRRIWEEVNAWLRAGDGFDGVIDFAAATAAEDDPLRLAPAYDCGDHLHPNDAGTRAIAEAVDLSLLTPPAERAREHRRA</sequence>
<feature type="region of interest" description="Disordered" evidence="1">
    <location>
        <begin position="1"/>
        <end position="24"/>
    </location>
</feature>
<name>A0ABP7EYF8_9ACTN</name>
<dbReference type="Gene3D" id="3.40.50.1110">
    <property type="entry name" value="SGNH hydrolase"/>
    <property type="match status" value="1"/>
</dbReference>
<reference evidence="4" key="1">
    <citation type="journal article" date="2019" name="Int. J. Syst. Evol. Microbiol.">
        <title>The Global Catalogue of Microorganisms (GCM) 10K type strain sequencing project: providing services to taxonomists for standard genome sequencing and annotation.</title>
        <authorList>
            <consortium name="The Broad Institute Genomics Platform"/>
            <consortium name="The Broad Institute Genome Sequencing Center for Infectious Disease"/>
            <person name="Wu L."/>
            <person name="Ma J."/>
        </authorList>
    </citation>
    <scope>NUCLEOTIDE SEQUENCE [LARGE SCALE GENOMIC DNA]</scope>
    <source>
        <strain evidence="4">JCM 17137</strain>
    </source>
</reference>
<dbReference type="CDD" id="cd01830">
    <property type="entry name" value="XynE_like"/>
    <property type="match status" value="1"/>
</dbReference>
<keyword evidence="3" id="KW-0378">Hydrolase</keyword>
<dbReference type="EMBL" id="BAABDD010000001">
    <property type="protein sequence ID" value="GAA3724420.1"/>
    <property type="molecule type" value="Genomic_DNA"/>
</dbReference>
<proteinExistence type="predicted"/>
<dbReference type="GO" id="GO:0016787">
    <property type="term" value="F:hydrolase activity"/>
    <property type="evidence" value="ECO:0007669"/>
    <property type="project" value="UniProtKB-KW"/>
</dbReference>
<evidence type="ECO:0000256" key="1">
    <source>
        <dbReference type="SAM" id="MobiDB-lite"/>
    </source>
</evidence>
<dbReference type="InterPro" id="IPR013830">
    <property type="entry name" value="SGNH_hydro"/>
</dbReference>